<dbReference type="InterPro" id="IPR050654">
    <property type="entry name" value="AChE-related_enzymes"/>
</dbReference>
<comment type="caution">
    <text evidence="5">The sequence shown here is derived from an EMBL/GenBank/DDBJ whole genome shotgun (WGS) entry which is preliminary data.</text>
</comment>
<dbReference type="OrthoDB" id="9775851at2"/>
<dbReference type="PROSITE" id="PS00941">
    <property type="entry name" value="CARBOXYLESTERASE_B_2"/>
    <property type="match status" value="1"/>
</dbReference>
<feature type="domain" description="Carboxylesterase type B" evidence="4">
    <location>
        <begin position="30"/>
        <end position="502"/>
    </location>
</feature>
<dbReference type="RefSeq" id="WP_133331206.1">
    <property type="nucleotide sequence ID" value="NZ_SMYL01000017.1"/>
</dbReference>
<organism evidence="5 6">
    <name type="scientific">Sapientia aquatica</name>
    <dbReference type="NCBI Taxonomy" id="1549640"/>
    <lineage>
        <taxon>Bacteria</taxon>
        <taxon>Pseudomonadati</taxon>
        <taxon>Pseudomonadota</taxon>
        <taxon>Betaproteobacteria</taxon>
        <taxon>Burkholderiales</taxon>
        <taxon>Oxalobacteraceae</taxon>
        <taxon>Sapientia</taxon>
    </lineage>
</organism>
<evidence type="ECO:0000256" key="3">
    <source>
        <dbReference type="RuleBase" id="RU361235"/>
    </source>
</evidence>
<evidence type="ECO:0000313" key="5">
    <source>
        <dbReference type="EMBL" id="TDK60459.1"/>
    </source>
</evidence>
<dbReference type="EMBL" id="SMYL01000017">
    <property type="protein sequence ID" value="TDK60459.1"/>
    <property type="molecule type" value="Genomic_DNA"/>
</dbReference>
<dbReference type="PANTHER" id="PTHR43918:SF4">
    <property type="entry name" value="CARBOXYLIC ESTER HYDROLASE"/>
    <property type="match status" value="1"/>
</dbReference>
<evidence type="ECO:0000256" key="1">
    <source>
        <dbReference type="ARBA" id="ARBA00005964"/>
    </source>
</evidence>
<accession>A0A4R5VPT2</accession>
<dbReference type="AlphaFoldDB" id="A0A4R5VPT2"/>
<dbReference type="Proteomes" id="UP000294829">
    <property type="component" value="Unassembled WGS sequence"/>
</dbReference>
<dbReference type="Pfam" id="PF00135">
    <property type="entry name" value="COesterase"/>
    <property type="match status" value="1"/>
</dbReference>
<name>A0A4R5VPT2_9BURK</name>
<dbReference type="InterPro" id="IPR019819">
    <property type="entry name" value="Carboxylesterase_B_CS"/>
</dbReference>
<feature type="chain" id="PRO_5021036278" description="Carboxylic ester hydrolase" evidence="3">
    <location>
        <begin position="27"/>
        <end position="530"/>
    </location>
</feature>
<dbReference type="PANTHER" id="PTHR43918">
    <property type="entry name" value="ACETYLCHOLINESTERASE"/>
    <property type="match status" value="1"/>
</dbReference>
<reference evidence="5 6" key="1">
    <citation type="submission" date="2019-03" db="EMBL/GenBank/DDBJ databases">
        <title>Sapientia aquatica gen. nov., sp. nov., isolated from a crater lake.</title>
        <authorList>
            <person name="Felfoldi T."/>
            <person name="Szabo A."/>
            <person name="Toth E."/>
            <person name="Schumann P."/>
            <person name="Keki Z."/>
            <person name="Marialigeti K."/>
            <person name="Mathe I."/>
        </authorList>
    </citation>
    <scope>NUCLEOTIDE SEQUENCE [LARGE SCALE GENOMIC DNA]</scope>
    <source>
        <strain evidence="5 6">SA-152</strain>
    </source>
</reference>
<evidence type="ECO:0000256" key="2">
    <source>
        <dbReference type="ARBA" id="ARBA00022801"/>
    </source>
</evidence>
<comment type="similarity">
    <text evidence="1 3">Belongs to the type-B carboxylesterase/lipase family.</text>
</comment>
<dbReference type="EC" id="3.1.1.-" evidence="3"/>
<evidence type="ECO:0000313" key="6">
    <source>
        <dbReference type="Proteomes" id="UP000294829"/>
    </source>
</evidence>
<keyword evidence="2 3" id="KW-0378">Hydrolase</keyword>
<feature type="signal peptide" evidence="3">
    <location>
        <begin position="1"/>
        <end position="26"/>
    </location>
</feature>
<dbReference type="InterPro" id="IPR029058">
    <property type="entry name" value="AB_hydrolase_fold"/>
</dbReference>
<dbReference type="InterPro" id="IPR002018">
    <property type="entry name" value="CarbesteraseB"/>
</dbReference>
<keyword evidence="3" id="KW-0732">Signal</keyword>
<gene>
    <name evidence="5" type="ORF">E2I14_18240</name>
</gene>
<dbReference type="GO" id="GO:0052689">
    <property type="term" value="F:carboxylic ester hydrolase activity"/>
    <property type="evidence" value="ECO:0007669"/>
    <property type="project" value="TreeGrafter"/>
</dbReference>
<sequence>MKKRLTYALLSLGMMASLDWPCSASAGEPAPTVAIEHSLIQGTAAASHPGMGVFRGIPFAKPPVGPMRWAPPEPTMPGKTIIHADHFAPACYQGKSNTDWYRAIAKAFDASDIGFTEPQISEDCLYLNIWVPSLQKGEKLPVMVWIHGGGNRDGYSFEPNYQGANLAAEGRVIVVSVAYRLNVFGFLRPPGLDQKDPSATFALLDQIAALKWIQKNISGFGGDRKNVTLFGESAGASNIGYLLSSPVAAPLFRRAISQSGGFQMFDHYSAHTANDDSHQFFAPLSGDLAIKALREIPAATLLDHAGESASTGLFRPVVDGTVISQFTAARYREHGIRHDLLIGSNEDEWYMYLDPTEASFENDIASMPPESRQALRSIAARESDIRHGHDKAYTFANMVCPAYLMARAVNSAHHAWVYHFTKVRNGDGGLALGSYHGAEIPYVFDTHDAWLPTDASDIKLTREMIAYWTNFARTGNPNGGDLIAWPRFDTRAGNIMQLGVTSGSMVAPNLETCLTLARPLYESDKDLGAE</sequence>
<dbReference type="InterPro" id="IPR019826">
    <property type="entry name" value="Carboxylesterase_B_AS"/>
</dbReference>
<dbReference type="SUPFAM" id="SSF53474">
    <property type="entry name" value="alpha/beta-Hydrolases"/>
    <property type="match status" value="1"/>
</dbReference>
<dbReference type="PROSITE" id="PS00122">
    <property type="entry name" value="CARBOXYLESTERASE_B_1"/>
    <property type="match status" value="1"/>
</dbReference>
<evidence type="ECO:0000259" key="4">
    <source>
        <dbReference type="Pfam" id="PF00135"/>
    </source>
</evidence>
<dbReference type="Gene3D" id="3.40.50.1820">
    <property type="entry name" value="alpha/beta hydrolase"/>
    <property type="match status" value="1"/>
</dbReference>
<proteinExistence type="inferred from homology"/>
<protein>
    <recommendedName>
        <fullName evidence="3">Carboxylic ester hydrolase</fullName>
        <ecNumber evidence="3">3.1.1.-</ecNumber>
    </recommendedName>
</protein>
<keyword evidence="6" id="KW-1185">Reference proteome</keyword>